<dbReference type="HOGENOM" id="CLU_840311_0_0_1"/>
<evidence type="ECO:0000259" key="2">
    <source>
        <dbReference type="PROSITE" id="PS50802"/>
    </source>
</evidence>
<proteinExistence type="predicted"/>
<dbReference type="Proteomes" id="UP000017836">
    <property type="component" value="Unassembled WGS sequence"/>
</dbReference>
<keyword evidence="4" id="KW-1185">Reference proteome</keyword>
<sequence length="337" mass="37526">MGKLCEGSVLEAFQPISPPNPTSWTHSSPYSGHFSSQKPEISGQDWDLVSGLQTQQRLALRKLGSHGVRWRHPTKPTSELFFLFHGGEVETDGNCLFSASKKALGIDRSEIELRKRVVERFREDYDAGLWPKDKTDQSIKNMYRPDLDQGWGIHFVQEIKLLALKKDRNKLEKSIQDLVQVGLSREAAAETVYRERCVNVENGESWAKYMCISGSSEDEYDIISIHYTQDGLLTIDENKDGRAAAFGDDIAIEALATEFKREIFVVQAHGSDGLSDEEGCMFFLPHKPKGLVTEPPIFLLMRGTGWCGAGADHYEPLITCAAVSTAAASPEKAAVFL</sequence>
<dbReference type="eggNOG" id="ENOG502QQRG">
    <property type="taxonomic scope" value="Eukaryota"/>
</dbReference>
<reference evidence="4" key="1">
    <citation type="journal article" date="2013" name="Science">
        <title>The Amborella genome and the evolution of flowering plants.</title>
        <authorList>
            <consortium name="Amborella Genome Project"/>
        </authorList>
    </citation>
    <scope>NUCLEOTIDE SEQUENCE [LARGE SCALE GENOMIC DNA]</scope>
</reference>
<dbReference type="PANTHER" id="PTHR36068">
    <property type="entry name" value="OS01G0102500 PROTEIN"/>
    <property type="match status" value="1"/>
</dbReference>
<dbReference type="PANTHER" id="PTHR36068:SF1">
    <property type="entry name" value="OS01G0102500 PROTEIN"/>
    <property type="match status" value="1"/>
</dbReference>
<feature type="compositionally biased region" description="Polar residues" evidence="1">
    <location>
        <begin position="22"/>
        <end position="38"/>
    </location>
</feature>
<protein>
    <recommendedName>
        <fullName evidence="2">OTU domain-containing protein</fullName>
    </recommendedName>
</protein>
<name>W1PKC2_AMBTC</name>
<dbReference type="Gene3D" id="3.90.70.80">
    <property type="match status" value="1"/>
</dbReference>
<dbReference type="OMA" id="FWKHASK"/>
<dbReference type="OrthoDB" id="155203at2759"/>
<dbReference type="KEGG" id="atr:18436351"/>
<dbReference type="PROSITE" id="PS50802">
    <property type="entry name" value="OTU"/>
    <property type="match status" value="1"/>
</dbReference>
<organism evidence="3 4">
    <name type="scientific">Amborella trichopoda</name>
    <dbReference type="NCBI Taxonomy" id="13333"/>
    <lineage>
        <taxon>Eukaryota</taxon>
        <taxon>Viridiplantae</taxon>
        <taxon>Streptophyta</taxon>
        <taxon>Embryophyta</taxon>
        <taxon>Tracheophyta</taxon>
        <taxon>Spermatophyta</taxon>
        <taxon>Magnoliopsida</taxon>
        <taxon>Amborellales</taxon>
        <taxon>Amborellaceae</taxon>
        <taxon>Amborella</taxon>
    </lineage>
</organism>
<evidence type="ECO:0000313" key="4">
    <source>
        <dbReference type="Proteomes" id="UP000017836"/>
    </source>
</evidence>
<feature type="region of interest" description="Disordered" evidence="1">
    <location>
        <begin position="16"/>
        <end position="38"/>
    </location>
</feature>
<gene>
    <name evidence="3" type="ORF">AMTR_s00018p00055280</name>
</gene>
<dbReference type="Gramene" id="ERN08111">
    <property type="protein sequence ID" value="ERN08111"/>
    <property type="gene ID" value="AMTR_s00018p00055280"/>
</dbReference>
<dbReference type="EMBL" id="KI393569">
    <property type="protein sequence ID" value="ERN08111.1"/>
    <property type="molecule type" value="Genomic_DNA"/>
</dbReference>
<dbReference type="AlphaFoldDB" id="W1PKC2"/>
<feature type="domain" description="OTU" evidence="2">
    <location>
        <begin position="84"/>
        <end position="320"/>
    </location>
</feature>
<accession>W1PKC2</accession>
<evidence type="ECO:0000256" key="1">
    <source>
        <dbReference type="SAM" id="MobiDB-lite"/>
    </source>
</evidence>
<dbReference type="InterPro" id="IPR003323">
    <property type="entry name" value="OTU_dom"/>
</dbReference>
<evidence type="ECO:0000313" key="3">
    <source>
        <dbReference type="EMBL" id="ERN08111.1"/>
    </source>
</evidence>